<protein>
    <submittedName>
        <fullName evidence="1">Uncharacterized protein</fullName>
    </submittedName>
</protein>
<dbReference type="EMBL" id="JAOL01000015">
    <property type="protein sequence ID" value="EUA94127.1"/>
    <property type="molecule type" value="Genomic_DNA"/>
</dbReference>
<gene>
    <name evidence="1" type="ORF">I551_8594</name>
</gene>
<keyword evidence="2" id="KW-1185">Reference proteome</keyword>
<organism evidence="1 2">
    <name type="scientific">Mycobacterium ulcerans str. Harvey</name>
    <dbReference type="NCBI Taxonomy" id="1299332"/>
    <lineage>
        <taxon>Bacteria</taxon>
        <taxon>Bacillati</taxon>
        <taxon>Actinomycetota</taxon>
        <taxon>Actinomycetes</taxon>
        <taxon>Mycobacteriales</taxon>
        <taxon>Mycobacteriaceae</taxon>
        <taxon>Mycobacterium</taxon>
        <taxon>Mycobacterium ulcerans group</taxon>
    </lineage>
</organism>
<accession>A0ABN0RAC5</accession>
<evidence type="ECO:0000313" key="1">
    <source>
        <dbReference type="EMBL" id="EUA94127.1"/>
    </source>
</evidence>
<evidence type="ECO:0000313" key="2">
    <source>
        <dbReference type="Proteomes" id="UP000020681"/>
    </source>
</evidence>
<comment type="caution">
    <text evidence="1">The sequence shown here is derived from an EMBL/GenBank/DDBJ whole genome shotgun (WGS) entry which is preliminary data.</text>
</comment>
<proteinExistence type="predicted"/>
<name>A0ABN0RAC5_MYCUL</name>
<reference evidence="1 2" key="1">
    <citation type="submission" date="2014-01" db="EMBL/GenBank/DDBJ databases">
        <authorList>
            <person name="Dobos K."/>
            <person name="Lenaerts A."/>
            <person name="Ordway D."/>
            <person name="DeGroote M.A."/>
            <person name="Parker T."/>
            <person name="Sizemore C."/>
            <person name="Tallon L.J."/>
            <person name="Sadzewicz L.K."/>
            <person name="Sengamalay N."/>
            <person name="Fraser C.M."/>
            <person name="Hine E."/>
            <person name="Shefchek K.A."/>
            <person name="Das S.P."/>
            <person name="Tettelin H."/>
        </authorList>
    </citation>
    <scope>NUCLEOTIDE SEQUENCE [LARGE SCALE GENOMIC DNA]</scope>
    <source>
        <strain evidence="1 2">Harvey</strain>
    </source>
</reference>
<sequence length="71" mass="7674">MEGVFRASTTASSLRHRRPSQRLHVHLEISPAHPEVFAIRVAPACFFPAGDRALLARSPTAGTPSVAESPR</sequence>
<dbReference type="Proteomes" id="UP000020681">
    <property type="component" value="Unassembled WGS sequence"/>
</dbReference>